<dbReference type="AlphaFoldDB" id="A0AAD7E9H9"/>
<organism evidence="1 2">
    <name type="scientific">Mycena albidolilacea</name>
    <dbReference type="NCBI Taxonomy" id="1033008"/>
    <lineage>
        <taxon>Eukaryota</taxon>
        <taxon>Fungi</taxon>
        <taxon>Dikarya</taxon>
        <taxon>Basidiomycota</taxon>
        <taxon>Agaricomycotina</taxon>
        <taxon>Agaricomycetes</taxon>
        <taxon>Agaricomycetidae</taxon>
        <taxon>Agaricales</taxon>
        <taxon>Marasmiineae</taxon>
        <taxon>Mycenaceae</taxon>
        <taxon>Mycena</taxon>
    </lineage>
</organism>
<comment type="caution">
    <text evidence="1">The sequence shown here is derived from an EMBL/GenBank/DDBJ whole genome shotgun (WGS) entry which is preliminary data.</text>
</comment>
<keyword evidence="2" id="KW-1185">Reference proteome</keyword>
<accession>A0AAD7E9H9</accession>
<evidence type="ECO:0008006" key="3">
    <source>
        <dbReference type="Google" id="ProtNLM"/>
    </source>
</evidence>
<reference evidence="1" key="1">
    <citation type="submission" date="2023-03" db="EMBL/GenBank/DDBJ databases">
        <title>Massive genome expansion in bonnet fungi (Mycena s.s.) driven by repeated elements and novel gene families across ecological guilds.</title>
        <authorList>
            <consortium name="Lawrence Berkeley National Laboratory"/>
            <person name="Harder C.B."/>
            <person name="Miyauchi S."/>
            <person name="Viragh M."/>
            <person name="Kuo A."/>
            <person name="Thoen E."/>
            <person name="Andreopoulos B."/>
            <person name="Lu D."/>
            <person name="Skrede I."/>
            <person name="Drula E."/>
            <person name="Henrissat B."/>
            <person name="Morin E."/>
            <person name="Kohler A."/>
            <person name="Barry K."/>
            <person name="LaButti K."/>
            <person name="Morin E."/>
            <person name="Salamov A."/>
            <person name="Lipzen A."/>
            <person name="Mereny Z."/>
            <person name="Hegedus B."/>
            <person name="Baldrian P."/>
            <person name="Stursova M."/>
            <person name="Weitz H."/>
            <person name="Taylor A."/>
            <person name="Grigoriev I.V."/>
            <person name="Nagy L.G."/>
            <person name="Martin F."/>
            <person name="Kauserud H."/>
        </authorList>
    </citation>
    <scope>NUCLEOTIDE SEQUENCE</scope>
    <source>
        <strain evidence="1">CBHHK002</strain>
    </source>
</reference>
<name>A0AAD7E9H9_9AGAR</name>
<dbReference type="EMBL" id="JARIHO010000109">
    <property type="protein sequence ID" value="KAJ7302974.1"/>
    <property type="molecule type" value="Genomic_DNA"/>
</dbReference>
<protein>
    <recommendedName>
        <fullName evidence="3">F-box domain-containing protein</fullName>
    </recommendedName>
</protein>
<dbReference type="SUPFAM" id="SSF81383">
    <property type="entry name" value="F-box domain"/>
    <property type="match status" value="1"/>
</dbReference>
<evidence type="ECO:0000313" key="1">
    <source>
        <dbReference type="EMBL" id="KAJ7302974.1"/>
    </source>
</evidence>
<proteinExistence type="predicted"/>
<dbReference type="InterPro" id="IPR036322">
    <property type="entry name" value="WD40_repeat_dom_sf"/>
</dbReference>
<evidence type="ECO:0000313" key="2">
    <source>
        <dbReference type="Proteomes" id="UP001218218"/>
    </source>
</evidence>
<gene>
    <name evidence="1" type="ORF">DFH08DRAFT_904452</name>
</gene>
<sequence>MLTFLDMPSDILLLILSTFLEIHEVLLLRGTCRAIFELTHNKIVWLNLLERIRGRGDTPLPPVVYDPVVPVVDLASSTLESIVVSATRAFECWLLPREIGKPILHPGSTRSIKGLKIFLDTWLLIVYEDGFVYLWDIREHAPRRGFYASLDLREPGVQWMSYAASLDPENEYIILAMSGGGTSMTSTYGTVLYSINIRAADSGFDRVQTFCHSSLPTILAIDTTRRFLVSSSSNRTLDILCWGGDNTSISTLSLNDDDAEEIFNGVIALHLLGSHVLSIHAHTIELHLCDDAFRPRPIRPLKHHLPFPLHHRSVSVSDVVPVSTQIQDRRWKFNLLAYDGHSLAYYNVAIELPGATDATLTMDVTLIGEVRPPPTQSQPLTRSPWFVSAHALGPQGIRAMWIDRDNLTMTRHVRLCTLNRNDTQHEMDTASNVFSLASYDLREDLTHCALAELSGFIALANRSGDVFLLPARRSLKGSN</sequence>
<dbReference type="Proteomes" id="UP001218218">
    <property type="component" value="Unassembled WGS sequence"/>
</dbReference>
<dbReference type="SUPFAM" id="SSF50978">
    <property type="entry name" value="WD40 repeat-like"/>
    <property type="match status" value="1"/>
</dbReference>
<dbReference type="InterPro" id="IPR036047">
    <property type="entry name" value="F-box-like_dom_sf"/>
</dbReference>